<dbReference type="InterPro" id="IPR008271">
    <property type="entry name" value="Ser/Thr_kinase_AS"/>
</dbReference>
<dbReference type="PANTHER" id="PTHR17583:SF0">
    <property type="entry name" value="PHOSPHOINOSITIDE 3-KINASE REGULATORY SUBUNIT 4"/>
    <property type="match status" value="1"/>
</dbReference>
<feature type="domain" description="Protein kinase" evidence="10">
    <location>
        <begin position="1"/>
        <end position="297"/>
    </location>
</feature>
<evidence type="ECO:0000256" key="6">
    <source>
        <dbReference type="ARBA" id="ARBA00022741"/>
    </source>
</evidence>
<evidence type="ECO:0000256" key="9">
    <source>
        <dbReference type="PROSITE-ProRule" id="PRU00221"/>
    </source>
</evidence>
<evidence type="ECO:0000256" key="1">
    <source>
        <dbReference type="ARBA" id="ARBA00004419"/>
    </source>
</evidence>
<reference evidence="11 12" key="2">
    <citation type="submission" date="2018-11" db="EMBL/GenBank/DDBJ databases">
        <authorList>
            <consortium name="Pathogen Informatics"/>
        </authorList>
    </citation>
    <scope>NUCLEOTIDE SEQUENCE [LARGE SCALE GENOMIC DNA]</scope>
</reference>
<evidence type="ECO:0000313" key="11">
    <source>
        <dbReference type="EMBL" id="VDL80169.1"/>
    </source>
</evidence>
<dbReference type="STRING" id="27835.A0A0N4YI49"/>
<keyword evidence="7" id="KW-0418">Kinase</keyword>
<sequence length="1041" mass="119039">MKVAKGRNSEGVCVWKVFLLQEDSAVYEPYRKELFRIRDALTNAPNCCTVRRVYVTPKWAVLIRPFQKQTLCDRLSTRPYIVLQEKIWYIYQLFKAIAQCQKTNVCHGDLKPQNVLLSSSNWLQITDFAPFKPTYLPHDNPSSFTFFFDTSRHQHCYLAPERFISSVDYELNHKEKGDKWLFGKEPYTHKLTKIYDPFSFLGSLQPSMDLFAAGCVVYELLHDSAKPPFSYGELCHYKRMSSSEAATFLERLLSDIAPQFRPLLKMLLNREPTMRITAQQVLDGSVLHFPKVLDSFFSYLNAFRSKEMTASQSLEGFEQSQMTLHLEPDDVIAKLKRDEGSIWERLTEQEENKPYAVLFISLITANIRVLRGVPAKIDAMDMLVKLASLCSPVVSTERVLPYLGLHDFEEFVVVHAIHCVTALVETAVLGRYEVMELLGDILPFLAHPNEWIRLCVVELLILLDSHWSLADVHCRLLPMVRPYLEDASLLRLNNKLAILTCLRPPIARDIWKKVTEMSPEQTEALQLFIDRGLRGGTITCNDTWFVRVFGRDTLDSELFENLSRFNRLLLKMAEFRRTAGMEAELTQHKGIIDLSSKQHTKVRRNMHNYTKNSISQTKVIAPVDMNSEWNEMFGDADRLSEKSIEERNNAVNLQMQARSMRTSVCATQLAELLQHKNELYYRKFGGGGYGRLAVQPDRSRFASSSLDGYVLLWNSHNTTGDGAGAIRSEASFLFDKNYGISSIGWASNEILALAVTDRHLVWTDCAESEPRIVSKVRLPQLEGPPEQIHVSNNITYLRSHHGVIYCLDLRVGKTNGLLGYHEVWRREVTKYHGLVTSFCVDPFMENWMTMCSTNNELLLWDLRFQVEVFAWKTPHGLLPLRLWSNSLSSTQASPEVALWPSLSDPFCYSQASATEDDLRNVTTALCVCQETGFVYTGDTEGSIRRWNLTRAPLCEYISGPREITARSPYRIAYSEMQGSDGQPTVIYEMRVPNEKVPQTRSFPELRTTASARHRTSISDMLCLRSDILVSAGSDGVIKIWK</sequence>
<dbReference type="InterPro" id="IPR036322">
    <property type="entry name" value="WD40_repeat_dom_sf"/>
</dbReference>
<keyword evidence="4" id="KW-0808">Transferase</keyword>
<organism evidence="13">
    <name type="scientific">Nippostrongylus brasiliensis</name>
    <name type="common">Rat hookworm</name>
    <dbReference type="NCBI Taxonomy" id="27835"/>
    <lineage>
        <taxon>Eukaryota</taxon>
        <taxon>Metazoa</taxon>
        <taxon>Ecdysozoa</taxon>
        <taxon>Nematoda</taxon>
        <taxon>Chromadorea</taxon>
        <taxon>Rhabditida</taxon>
        <taxon>Rhabditina</taxon>
        <taxon>Rhabditomorpha</taxon>
        <taxon>Strongyloidea</taxon>
        <taxon>Heligmosomidae</taxon>
        <taxon>Nippostrongylus</taxon>
    </lineage>
</organism>
<dbReference type="InterPro" id="IPR011009">
    <property type="entry name" value="Kinase-like_dom_sf"/>
</dbReference>
<dbReference type="EC" id="2.7.11.1" evidence="2"/>
<dbReference type="GO" id="GO:0045324">
    <property type="term" value="P:late endosome to vacuole transport"/>
    <property type="evidence" value="ECO:0007669"/>
    <property type="project" value="InterPro"/>
</dbReference>
<keyword evidence="3 9" id="KW-0853">WD repeat</keyword>
<dbReference type="PANTHER" id="PTHR17583">
    <property type="entry name" value="PHOSPHOINOSITIDE 3-KINASE REGULATORY SUBUNIT 4"/>
    <property type="match status" value="1"/>
</dbReference>
<dbReference type="EMBL" id="UYSL01022269">
    <property type="protein sequence ID" value="VDL80169.1"/>
    <property type="molecule type" value="Genomic_DNA"/>
</dbReference>
<dbReference type="Gene3D" id="1.10.510.10">
    <property type="entry name" value="Transferase(Phosphotransferase) domain 1"/>
    <property type="match status" value="1"/>
</dbReference>
<keyword evidence="12" id="KW-1185">Reference proteome</keyword>
<dbReference type="GO" id="GO:0005524">
    <property type="term" value="F:ATP binding"/>
    <property type="evidence" value="ECO:0007669"/>
    <property type="project" value="UniProtKB-KW"/>
</dbReference>
<evidence type="ECO:0000259" key="10">
    <source>
        <dbReference type="PROSITE" id="PS50011"/>
    </source>
</evidence>
<keyword evidence="8" id="KW-0067">ATP-binding</keyword>
<dbReference type="InterPro" id="IPR045162">
    <property type="entry name" value="Vps15-like"/>
</dbReference>
<accession>A0A0N4YI49</accession>
<reference evidence="13" key="1">
    <citation type="submission" date="2017-02" db="UniProtKB">
        <authorList>
            <consortium name="WormBaseParasite"/>
        </authorList>
    </citation>
    <scope>IDENTIFICATION</scope>
</reference>
<evidence type="ECO:0000256" key="2">
    <source>
        <dbReference type="ARBA" id="ARBA00012513"/>
    </source>
</evidence>
<dbReference type="PROSITE" id="PS50294">
    <property type="entry name" value="WD_REPEATS_REGION"/>
    <property type="match status" value="1"/>
</dbReference>
<dbReference type="AlphaFoldDB" id="A0A0N4YI49"/>
<evidence type="ECO:0000256" key="5">
    <source>
        <dbReference type="ARBA" id="ARBA00022737"/>
    </source>
</evidence>
<evidence type="ECO:0000256" key="3">
    <source>
        <dbReference type="ARBA" id="ARBA00022574"/>
    </source>
</evidence>
<evidence type="ECO:0000313" key="12">
    <source>
        <dbReference type="Proteomes" id="UP000271162"/>
    </source>
</evidence>
<dbReference type="SMART" id="SM00220">
    <property type="entry name" value="S_TKc"/>
    <property type="match status" value="1"/>
</dbReference>
<dbReference type="InterPro" id="IPR001680">
    <property type="entry name" value="WD40_rpt"/>
</dbReference>
<dbReference type="SUPFAM" id="SSF50978">
    <property type="entry name" value="WD40 repeat-like"/>
    <property type="match status" value="1"/>
</dbReference>
<dbReference type="PROSITE" id="PS50082">
    <property type="entry name" value="WD_REPEATS_2"/>
    <property type="match status" value="1"/>
</dbReference>
<dbReference type="SUPFAM" id="SSF56112">
    <property type="entry name" value="Protein kinase-like (PK-like)"/>
    <property type="match status" value="1"/>
</dbReference>
<dbReference type="InterPro" id="IPR055231">
    <property type="entry name" value="2AA_helical"/>
</dbReference>
<dbReference type="GO" id="GO:0034272">
    <property type="term" value="C:phosphatidylinositol 3-kinase complex, class III, type II"/>
    <property type="evidence" value="ECO:0007669"/>
    <property type="project" value="TreeGrafter"/>
</dbReference>
<dbReference type="GO" id="GO:0006623">
    <property type="term" value="P:protein targeting to vacuole"/>
    <property type="evidence" value="ECO:0007669"/>
    <property type="project" value="TreeGrafter"/>
</dbReference>
<keyword evidence="5" id="KW-0677">Repeat</keyword>
<dbReference type="InterPro" id="IPR016024">
    <property type="entry name" value="ARM-type_fold"/>
</dbReference>
<dbReference type="GO" id="GO:0071561">
    <property type="term" value="C:nucleus-vacuole junction"/>
    <property type="evidence" value="ECO:0007669"/>
    <property type="project" value="TreeGrafter"/>
</dbReference>
<dbReference type="InterPro" id="IPR015943">
    <property type="entry name" value="WD40/YVTN_repeat-like_dom_sf"/>
</dbReference>
<dbReference type="Pfam" id="PF22956">
    <property type="entry name" value="VPS15-like_hel"/>
    <property type="match status" value="2"/>
</dbReference>
<dbReference type="GO" id="GO:0004674">
    <property type="term" value="F:protein serine/threonine kinase activity"/>
    <property type="evidence" value="ECO:0007669"/>
    <property type="project" value="UniProtKB-EC"/>
</dbReference>
<evidence type="ECO:0000313" key="13">
    <source>
        <dbReference type="WBParaSite" id="NBR_0001657101-mRNA-1"/>
    </source>
</evidence>
<dbReference type="PROSITE" id="PS50011">
    <property type="entry name" value="PROTEIN_KINASE_DOM"/>
    <property type="match status" value="1"/>
</dbReference>
<name>A0A0N4YI49_NIPBR</name>
<dbReference type="WBParaSite" id="NBR_0001657101-mRNA-1">
    <property type="protein sequence ID" value="NBR_0001657101-mRNA-1"/>
    <property type="gene ID" value="NBR_0001657101"/>
</dbReference>
<dbReference type="GO" id="GO:0005770">
    <property type="term" value="C:late endosome"/>
    <property type="evidence" value="ECO:0007669"/>
    <property type="project" value="TreeGrafter"/>
</dbReference>
<dbReference type="Proteomes" id="UP000271162">
    <property type="component" value="Unassembled WGS sequence"/>
</dbReference>
<protein>
    <recommendedName>
        <fullName evidence="2">non-specific serine/threonine protein kinase</fullName>
        <ecNumber evidence="2">2.7.11.1</ecNumber>
    </recommendedName>
</protein>
<comment type="subcellular location">
    <subcellularLocation>
        <location evidence="1">Cytoplasmic vesicle</location>
        <location evidence="1">Autophagosome</location>
    </subcellularLocation>
</comment>
<dbReference type="Pfam" id="PF00069">
    <property type="entry name" value="Pkinase"/>
    <property type="match status" value="1"/>
</dbReference>
<evidence type="ECO:0000256" key="7">
    <source>
        <dbReference type="ARBA" id="ARBA00022777"/>
    </source>
</evidence>
<dbReference type="GO" id="GO:0016236">
    <property type="term" value="P:macroautophagy"/>
    <property type="evidence" value="ECO:0007669"/>
    <property type="project" value="InterPro"/>
</dbReference>
<dbReference type="PROSITE" id="PS00108">
    <property type="entry name" value="PROTEIN_KINASE_ST"/>
    <property type="match status" value="1"/>
</dbReference>
<dbReference type="SUPFAM" id="SSF48371">
    <property type="entry name" value="ARM repeat"/>
    <property type="match status" value="1"/>
</dbReference>
<dbReference type="GO" id="GO:0034271">
    <property type="term" value="C:phosphatidylinositol 3-kinase complex, class III, type I"/>
    <property type="evidence" value="ECO:0007669"/>
    <property type="project" value="TreeGrafter"/>
</dbReference>
<evidence type="ECO:0000256" key="8">
    <source>
        <dbReference type="ARBA" id="ARBA00022840"/>
    </source>
</evidence>
<keyword evidence="6" id="KW-0547">Nucleotide-binding</keyword>
<dbReference type="SMART" id="SM00320">
    <property type="entry name" value="WD40"/>
    <property type="match status" value="4"/>
</dbReference>
<gene>
    <name evidence="11" type="ORF">NBR_LOCUS16574</name>
</gene>
<proteinExistence type="predicted"/>
<feature type="repeat" description="WD" evidence="9">
    <location>
        <begin position="1025"/>
        <end position="1041"/>
    </location>
</feature>
<dbReference type="InterPro" id="IPR000719">
    <property type="entry name" value="Prot_kinase_dom"/>
</dbReference>
<evidence type="ECO:0000256" key="4">
    <source>
        <dbReference type="ARBA" id="ARBA00022679"/>
    </source>
</evidence>
<dbReference type="GO" id="GO:0005776">
    <property type="term" value="C:autophagosome"/>
    <property type="evidence" value="ECO:0007669"/>
    <property type="project" value="UniProtKB-SubCell"/>
</dbReference>
<dbReference type="Gene3D" id="2.130.10.10">
    <property type="entry name" value="YVTN repeat-like/Quinoprotein amine dehydrogenase"/>
    <property type="match status" value="2"/>
</dbReference>